<dbReference type="AlphaFoldDB" id="A0A6A7K7P6"/>
<dbReference type="EMBL" id="WHNX01000008">
    <property type="protein sequence ID" value="MPW25440.1"/>
    <property type="molecule type" value="Genomic_DNA"/>
</dbReference>
<sequence>MAKYEKNLEGNFNELLEWLHNEITNGSVSASYEDGSDIAMGQIKMAVRVYERYSMMGGNRVSLNVTLLGDGPKIFISAITSGGSQAVFFKLNTIGEETFLELCRESVEKYVNSIS</sequence>
<reference evidence="1 2" key="1">
    <citation type="submission" date="2019-10" db="EMBL/GenBank/DDBJ databases">
        <title>Alkalibaculum tamaniensis sp.nov., a new alkaliphilic acetogen, isolated on methoxylated aromatics from a mud volcano.</title>
        <authorList>
            <person name="Khomyakova M.A."/>
            <person name="Merkel A.Y."/>
            <person name="Bonch-Osmolovskaya E.A."/>
            <person name="Slobodkin A.I."/>
        </authorList>
    </citation>
    <scope>NUCLEOTIDE SEQUENCE [LARGE SCALE GENOMIC DNA]</scope>
    <source>
        <strain evidence="1 2">M08DMB</strain>
    </source>
</reference>
<dbReference type="RefSeq" id="WP_152802944.1">
    <property type="nucleotide sequence ID" value="NZ_WHNX01000008.1"/>
</dbReference>
<protein>
    <submittedName>
        <fullName evidence="1">Uncharacterized protein</fullName>
    </submittedName>
</protein>
<comment type="caution">
    <text evidence="1">The sequence shown here is derived from an EMBL/GenBank/DDBJ whole genome shotgun (WGS) entry which is preliminary data.</text>
</comment>
<proteinExistence type="predicted"/>
<dbReference type="Pfam" id="PF19524">
    <property type="entry name" value="DUF6054"/>
    <property type="match status" value="1"/>
</dbReference>
<evidence type="ECO:0000313" key="1">
    <source>
        <dbReference type="EMBL" id="MPW25440.1"/>
    </source>
</evidence>
<organism evidence="1 2">
    <name type="scientific">Alkalibaculum sporogenes</name>
    <dbReference type="NCBI Taxonomy" id="2655001"/>
    <lineage>
        <taxon>Bacteria</taxon>
        <taxon>Bacillati</taxon>
        <taxon>Bacillota</taxon>
        <taxon>Clostridia</taxon>
        <taxon>Eubacteriales</taxon>
        <taxon>Eubacteriaceae</taxon>
        <taxon>Alkalibaculum</taxon>
    </lineage>
</organism>
<dbReference type="Proteomes" id="UP000440004">
    <property type="component" value="Unassembled WGS sequence"/>
</dbReference>
<gene>
    <name evidence="1" type="ORF">GC105_06530</name>
</gene>
<name>A0A6A7K7P6_9FIRM</name>
<accession>A0A6A7K7P6</accession>
<evidence type="ECO:0000313" key="2">
    <source>
        <dbReference type="Proteomes" id="UP000440004"/>
    </source>
</evidence>
<keyword evidence="2" id="KW-1185">Reference proteome</keyword>
<dbReference type="InterPro" id="IPR046117">
    <property type="entry name" value="DUF6054"/>
</dbReference>